<name>A0A3E3IAW8_9FIRM</name>
<reference evidence="2" key="1">
    <citation type="submission" date="2018-08" db="EMBL/GenBank/DDBJ databases">
        <title>A genome reference for cultivated species of the human gut microbiota.</title>
        <authorList>
            <person name="Zou Y."/>
            <person name="Xue W."/>
            <person name="Luo G."/>
        </authorList>
    </citation>
    <scope>NUCLEOTIDE SEQUENCE [LARGE SCALE GENOMIC DNA]</scope>
    <source>
        <strain evidence="2">TF05-5AC</strain>
    </source>
</reference>
<protein>
    <submittedName>
        <fullName evidence="2">Uncharacterized protein</fullName>
    </submittedName>
</protein>
<dbReference type="EMBL" id="QVLV01000002">
    <property type="protein sequence ID" value="RGE64151.1"/>
    <property type="molecule type" value="Genomic_DNA"/>
</dbReference>
<evidence type="ECO:0000256" key="1">
    <source>
        <dbReference type="SAM" id="Coils"/>
    </source>
</evidence>
<dbReference type="InterPro" id="IPR036280">
    <property type="entry name" value="Multihaem_cyt_sf"/>
</dbReference>
<dbReference type="SUPFAM" id="SSF48695">
    <property type="entry name" value="Multiheme cytochromes"/>
    <property type="match status" value="1"/>
</dbReference>
<comment type="caution">
    <text evidence="2">The sequence shown here is derived from an EMBL/GenBank/DDBJ whole genome shotgun (WGS) entry which is preliminary data.</text>
</comment>
<dbReference type="GeneID" id="97985974"/>
<feature type="coiled-coil region" evidence="1">
    <location>
        <begin position="33"/>
        <end position="60"/>
    </location>
</feature>
<proteinExistence type="predicted"/>
<evidence type="ECO:0000313" key="3">
    <source>
        <dbReference type="Proteomes" id="UP000260812"/>
    </source>
</evidence>
<dbReference type="Proteomes" id="UP000260812">
    <property type="component" value="Unassembled WGS sequence"/>
</dbReference>
<gene>
    <name evidence="2" type="ORF">DXC51_03500</name>
</gene>
<dbReference type="RefSeq" id="WP_117543733.1">
    <property type="nucleotide sequence ID" value="NZ_QVLV01000002.1"/>
</dbReference>
<sequence length="65" mass="7749">MKECPNCHELVGDSVKICFNCHYDFSLKRVVDSSRIAEERRNEELRIQQLKENQREEIKKGTCYT</sequence>
<evidence type="ECO:0000313" key="2">
    <source>
        <dbReference type="EMBL" id="RGE64151.1"/>
    </source>
</evidence>
<keyword evidence="1" id="KW-0175">Coiled coil</keyword>
<keyword evidence="3" id="KW-1185">Reference proteome</keyword>
<organism evidence="2 3">
    <name type="scientific">Eisenbergiella massiliensis</name>
    <dbReference type="NCBI Taxonomy" id="1720294"/>
    <lineage>
        <taxon>Bacteria</taxon>
        <taxon>Bacillati</taxon>
        <taxon>Bacillota</taxon>
        <taxon>Clostridia</taxon>
        <taxon>Lachnospirales</taxon>
        <taxon>Lachnospiraceae</taxon>
        <taxon>Eisenbergiella</taxon>
    </lineage>
</organism>
<dbReference type="AlphaFoldDB" id="A0A3E3IAW8"/>
<accession>A0A3E3IAW8</accession>